<organism evidence="2">
    <name type="scientific">Tanacetum cinerariifolium</name>
    <name type="common">Dalmatian daisy</name>
    <name type="synonym">Chrysanthemum cinerariifolium</name>
    <dbReference type="NCBI Taxonomy" id="118510"/>
    <lineage>
        <taxon>Eukaryota</taxon>
        <taxon>Viridiplantae</taxon>
        <taxon>Streptophyta</taxon>
        <taxon>Embryophyta</taxon>
        <taxon>Tracheophyta</taxon>
        <taxon>Spermatophyta</taxon>
        <taxon>Magnoliopsida</taxon>
        <taxon>eudicotyledons</taxon>
        <taxon>Gunneridae</taxon>
        <taxon>Pentapetalae</taxon>
        <taxon>asterids</taxon>
        <taxon>campanulids</taxon>
        <taxon>Asterales</taxon>
        <taxon>Asteraceae</taxon>
        <taxon>Asteroideae</taxon>
        <taxon>Anthemideae</taxon>
        <taxon>Anthemidinae</taxon>
        <taxon>Tanacetum</taxon>
    </lineage>
</organism>
<dbReference type="GO" id="GO:0003964">
    <property type="term" value="F:RNA-directed DNA polymerase activity"/>
    <property type="evidence" value="ECO:0007669"/>
    <property type="project" value="UniProtKB-KW"/>
</dbReference>
<dbReference type="AlphaFoldDB" id="A0A699L1S9"/>
<keyword evidence="2" id="KW-0808">Transferase</keyword>
<keyword evidence="1" id="KW-0812">Transmembrane</keyword>
<keyword evidence="1" id="KW-1133">Transmembrane helix</keyword>
<keyword evidence="1" id="KW-0472">Membrane</keyword>
<dbReference type="PANTHER" id="PTHR33116">
    <property type="entry name" value="REVERSE TRANSCRIPTASE ZINC-BINDING DOMAIN-CONTAINING PROTEIN-RELATED-RELATED"/>
    <property type="match status" value="1"/>
</dbReference>
<protein>
    <submittedName>
        <fullName evidence="2">RNA-directed DNA polymerase, eukaryota</fullName>
    </submittedName>
</protein>
<keyword evidence="2" id="KW-0695">RNA-directed DNA polymerase</keyword>
<accession>A0A699L1S9</accession>
<proteinExistence type="predicted"/>
<sequence>MSKSKILRVHVESDRVKEAALRLGCLTLKTPFLYLGSKVGGSMSRLHEWDEVVERVKMRLSKWKMKSLAIAGRLTLLKSILGSMTIFTMSIFKVPLGVLRILQSIRSHFFNGHALGSNKASWPSLEFSFRRNTRGGVEQEQLGDLVTLMHDVSLSPMADKVGSKTRWIKYVPIKVNVNAWKVKLDALPKRFNVSRR</sequence>
<dbReference type="PANTHER" id="PTHR33116:SF79">
    <property type="entry name" value="REVERSE TRANSCRIPTASE DOMAIN, ZINC FINGER, CCHC-TYPE-RELATED"/>
    <property type="match status" value="1"/>
</dbReference>
<keyword evidence="2" id="KW-0548">Nucleotidyltransferase</keyword>
<gene>
    <name evidence="2" type="ORF">Tci_687894</name>
</gene>
<comment type="caution">
    <text evidence="2">The sequence shown here is derived from an EMBL/GenBank/DDBJ whole genome shotgun (WGS) entry which is preliminary data.</text>
</comment>
<feature type="transmembrane region" description="Helical" evidence="1">
    <location>
        <begin position="68"/>
        <end position="92"/>
    </location>
</feature>
<dbReference type="EMBL" id="BKCJ010564829">
    <property type="protein sequence ID" value="GFB15923.1"/>
    <property type="molecule type" value="Genomic_DNA"/>
</dbReference>
<reference evidence="2" key="1">
    <citation type="journal article" date="2019" name="Sci. Rep.">
        <title>Draft genome of Tanacetum cinerariifolium, the natural source of mosquito coil.</title>
        <authorList>
            <person name="Yamashiro T."/>
            <person name="Shiraishi A."/>
            <person name="Satake H."/>
            <person name="Nakayama K."/>
        </authorList>
    </citation>
    <scope>NUCLEOTIDE SEQUENCE</scope>
</reference>
<feature type="non-terminal residue" evidence="2">
    <location>
        <position position="196"/>
    </location>
</feature>
<name>A0A699L1S9_TANCI</name>
<evidence type="ECO:0000313" key="2">
    <source>
        <dbReference type="EMBL" id="GFB15923.1"/>
    </source>
</evidence>
<evidence type="ECO:0000256" key="1">
    <source>
        <dbReference type="SAM" id="Phobius"/>
    </source>
</evidence>